<keyword evidence="3" id="KW-1185">Reference proteome</keyword>
<gene>
    <name evidence="2" type="ORF">G5714_001008</name>
</gene>
<dbReference type="AlphaFoldDB" id="A0A7J6DI31"/>
<dbReference type="Proteomes" id="UP000579812">
    <property type="component" value="Unassembled WGS sequence"/>
</dbReference>
<feature type="compositionally biased region" description="Polar residues" evidence="1">
    <location>
        <begin position="56"/>
        <end position="71"/>
    </location>
</feature>
<organism evidence="2 3">
    <name type="scientific">Onychostoma macrolepis</name>
    <dbReference type="NCBI Taxonomy" id="369639"/>
    <lineage>
        <taxon>Eukaryota</taxon>
        <taxon>Metazoa</taxon>
        <taxon>Chordata</taxon>
        <taxon>Craniata</taxon>
        <taxon>Vertebrata</taxon>
        <taxon>Euteleostomi</taxon>
        <taxon>Actinopterygii</taxon>
        <taxon>Neopterygii</taxon>
        <taxon>Teleostei</taxon>
        <taxon>Ostariophysi</taxon>
        <taxon>Cypriniformes</taxon>
        <taxon>Cyprinidae</taxon>
        <taxon>Acrossocheilinae</taxon>
        <taxon>Onychostoma</taxon>
    </lineage>
</organism>
<evidence type="ECO:0000256" key="1">
    <source>
        <dbReference type="SAM" id="MobiDB-lite"/>
    </source>
</evidence>
<accession>A0A7J6DI31</accession>
<comment type="caution">
    <text evidence="2">The sequence shown here is derived from an EMBL/GenBank/DDBJ whole genome shotgun (WGS) entry which is preliminary data.</text>
</comment>
<proteinExistence type="predicted"/>
<reference evidence="2 3" key="1">
    <citation type="submission" date="2020-04" db="EMBL/GenBank/DDBJ databases">
        <title>Chromosome-level genome assembly of a cyprinid fish Onychostoma macrolepis by integration of Nanopore Sequencing, Bionano and Hi-C technology.</title>
        <authorList>
            <person name="Wang D."/>
        </authorList>
    </citation>
    <scope>NUCLEOTIDE SEQUENCE [LARGE SCALE GENOMIC DNA]</scope>
    <source>
        <strain evidence="2">SWU-2019</strain>
        <tissue evidence="2">Muscle</tissue>
    </source>
</reference>
<feature type="compositionally biased region" description="Basic and acidic residues" evidence="1">
    <location>
        <begin position="102"/>
        <end position="112"/>
    </location>
</feature>
<protein>
    <submittedName>
        <fullName evidence="2">Uncharacterized protein</fullName>
    </submittedName>
</protein>
<evidence type="ECO:0000313" key="3">
    <source>
        <dbReference type="Proteomes" id="UP000579812"/>
    </source>
</evidence>
<feature type="region of interest" description="Disordered" evidence="1">
    <location>
        <begin position="39"/>
        <end position="136"/>
    </location>
</feature>
<evidence type="ECO:0000313" key="2">
    <source>
        <dbReference type="EMBL" id="KAF4118957.1"/>
    </source>
</evidence>
<feature type="compositionally biased region" description="Basic and acidic residues" evidence="1">
    <location>
        <begin position="121"/>
        <end position="136"/>
    </location>
</feature>
<dbReference type="EMBL" id="JAAMOB010000001">
    <property type="protein sequence ID" value="KAF4118957.1"/>
    <property type="molecule type" value="Genomic_DNA"/>
</dbReference>
<name>A0A7J6DI31_9TELE</name>
<sequence length="154" mass="17457">MKEIPQRQQNGEDAFELHSVQAVEKQIRDLVEKQAQLRERRAALETSQADAHKSGVSIQRAANTPTTSTPCVSLRKPRAPRTRSSQMSFTPAPGHDGPWVQEQRKMRAKPGDDDLSPSSLRDLHLEPLRSPPRDRTRCCDRQRLHCPARPCYVS</sequence>